<accession>A0A7S9KSL7</accession>
<keyword evidence="2" id="KW-1185">Reference proteome</keyword>
<gene>
    <name evidence="1" type="ORF">C2857_004937</name>
</gene>
<protein>
    <submittedName>
        <fullName evidence="1">Uncharacterized protein</fullName>
    </submittedName>
</protein>
<feature type="non-terminal residue" evidence="1">
    <location>
        <position position="82"/>
    </location>
</feature>
<proteinExistence type="predicted"/>
<sequence>MGLRIIRDGFSTSPPFLILCLAHFPQKASGSTKHSEAIVVAARPHGKSLLLCTTQAPSIFDNKHMGPVGTSVVVSQSASARA</sequence>
<evidence type="ECO:0000313" key="2">
    <source>
        <dbReference type="Proteomes" id="UP000594364"/>
    </source>
</evidence>
<reference evidence="1 2" key="1">
    <citation type="journal article" date="2018" name="PLoS Genet.">
        <title>Repeat elements organise 3D genome structure and mediate transcription in the filamentous fungus Epichloe festucae.</title>
        <authorList>
            <person name="Winter D.J."/>
            <person name="Ganley A.R.D."/>
            <person name="Young C.A."/>
            <person name="Liachko I."/>
            <person name="Schardl C.L."/>
            <person name="Dupont P.Y."/>
            <person name="Berry D."/>
            <person name="Ram A."/>
            <person name="Scott B."/>
            <person name="Cox M.P."/>
        </authorList>
    </citation>
    <scope>NUCLEOTIDE SEQUENCE [LARGE SCALE GENOMIC DNA]</scope>
    <source>
        <strain evidence="1 2">Fl1</strain>
    </source>
</reference>
<name>A0A7S9KSL7_EPIFF</name>
<evidence type="ECO:0000313" key="1">
    <source>
        <dbReference type="EMBL" id="QPH00867.1"/>
    </source>
</evidence>
<dbReference type="Proteomes" id="UP000594364">
    <property type="component" value="Chromosome 3"/>
</dbReference>
<dbReference type="AlphaFoldDB" id="A0A7S9KSL7"/>
<organism evidence="1 2">
    <name type="scientific">Epichloe festucae (strain Fl1)</name>
    <dbReference type="NCBI Taxonomy" id="877507"/>
    <lineage>
        <taxon>Eukaryota</taxon>
        <taxon>Fungi</taxon>
        <taxon>Dikarya</taxon>
        <taxon>Ascomycota</taxon>
        <taxon>Pezizomycotina</taxon>
        <taxon>Sordariomycetes</taxon>
        <taxon>Hypocreomycetidae</taxon>
        <taxon>Hypocreales</taxon>
        <taxon>Clavicipitaceae</taxon>
        <taxon>Epichloe</taxon>
    </lineage>
</organism>
<dbReference type="EMBL" id="CP031387">
    <property type="protein sequence ID" value="QPH00867.1"/>
    <property type="molecule type" value="Genomic_DNA"/>
</dbReference>